<dbReference type="PhylomeDB" id="O45334"/>
<reference evidence="2 3" key="1">
    <citation type="journal article" date="1998" name="Science">
        <title>Genome sequence of the nematode C. elegans: a platform for investigating biology.</title>
        <authorList>
            <consortium name="The C. elegans sequencing consortium"/>
            <person name="Sulson J.E."/>
            <person name="Waterston R."/>
        </authorList>
    </citation>
    <scope>NUCLEOTIDE SEQUENCE [LARGE SCALE GENOMIC DNA]</scope>
    <source>
        <strain evidence="2 3">Bristol N2</strain>
    </source>
</reference>
<dbReference type="OMA" id="WYALASW"/>
<dbReference type="InParanoid" id="O45334"/>
<evidence type="ECO:0000313" key="2">
    <source>
        <dbReference type="EMBL" id="CAB07339.1"/>
    </source>
</evidence>
<feature type="transmembrane region" description="Helical" evidence="1">
    <location>
        <begin position="7"/>
        <end position="30"/>
    </location>
</feature>
<proteinExistence type="predicted"/>
<accession>O45334</accession>
<feature type="transmembrane region" description="Helical" evidence="1">
    <location>
        <begin position="91"/>
        <end position="114"/>
    </location>
</feature>
<dbReference type="EMBL" id="BX284605">
    <property type="protein sequence ID" value="CAB07339.1"/>
    <property type="molecule type" value="Genomic_DNA"/>
</dbReference>
<dbReference type="AlphaFoldDB" id="O45334"/>
<dbReference type="CTD" id="184272"/>
<dbReference type="PaxDb" id="6239-F10A3.1"/>
<dbReference type="RefSeq" id="NP_507064.1">
    <property type="nucleotide sequence ID" value="NM_074663.4"/>
</dbReference>
<dbReference type="GeneID" id="184272"/>
<gene>
    <name evidence="2 4" type="primary">clc-32</name>
    <name evidence="2" type="ORF">CELE_F10A3.1</name>
    <name evidence="4" type="ORF">F10A3.1</name>
</gene>
<dbReference type="PIR" id="T20676">
    <property type="entry name" value="T20676"/>
</dbReference>
<dbReference type="WormBase" id="F10A3.1">
    <property type="protein sequence ID" value="CE15768"/>
    <property type="gene ID" value="WBGene00008631"/>
    <property type="gene designation" value="clc-32"/>
</dbReference>
<dbReference type="STRING" id="6239.F10A3.1.1"/>
<feature type="transmembrane region" description="Helical" evidence="1">
    <location>
        <begin position="50"/>
        <end position="75"/>
    </location>
</feature>
<dbReference type="Bgee" id="WBGene00008631">
    <property type="expression patterns" value="Expressed in larva and 1 other cell type or tissue"/>
</dbReference>
<dbReference type="OrthoDB" id="5793287at2759"/>
<dbReference type="UCSC" id="F10A3.1">
    <property type="organism name" value="c. elegans"/>
</dbReference>
<evidence type="ECO:0000313" key="3">
    <source>
        <dbReference type="Proteomes" id="UP000001940"/>
    </source>
</evidence>
<keyword evidence="1" id="KW-1133">Transmembrane helix</keyword>
<dbReference type="HOGENOM" id="CLU_119689_0_0_1"/>
<keyword evidence="3" id="KW-1185">Reference proteome</keyword>
<name>O45334_CAEEL</name>
<evidence type="ECO:0000313" key="4">
    <source>
        <dbReference type="WormBase" id="F10A3.1"/>
    </source>
</evidence>
<protein>
    <submittedName>
        <fullName evidence="2">CLaudin-like in Caenorhabditis</fullName>
    </submittedName>
</protein>
<dbReference type="PANTHER" id="PTHR34151">
    <property type="entry name" value="PROTEIN CBG24195"/>
    <property type="match status" value="1"/>
</dbReference>
<keyword evidence="1" id="KW-0472">Membrane</keyword>
<dbReference type="Proteomes" id="UP000001940">
    <property type="component" value="Chromosome V"/>
</dbReference>
<dbReference type="InterPro" id="IPR009545">
    <property type="entry name" value="Claudin-like"/>
</dbReference>
<dbReference type="FunCoup" id="O45334">
    <property type="interactions" value="226"/>
</dbReference>
<dbReference type="PANTHER" id="PTHR34151:SF1">
    <property type="entry name" value="CASP-LIKE PROTEIN-RELATED"/>
    <property type="match status" value="1"/>
</dbReference>
<keyword evidence="1" id="KW-0812">Transmembrane</keyword>
<dbReference type="Pfam" id="PF06653">
    <property type="entry name" value="Claudin_3"/>
    <property type="match status" value="1"/>
</dbReference>
<dbReference type="KEGG" id="cel:CELE_F10A3.1"/>
<evidence type="ECO:0000256" key="1">
    <source>
        <dbReference type="SAM" id="Phobius"/>
    </source>
</evidence>
<sequence length="161" mass="17973">MSAVKRLFLNIVVCIGIVCNFFGVFSQAWITDYGGSIGIVPFYSTEVGWYALASWMMYISVACHLLVTILLTLVFRDVRRNGYCHYQRSQFFLIAFFSLMVTILTVTAVILIGVNLPNLNYNYNDNATLGYSAWVSVAAAVCYFIAAGLALSFAFLECRCC</sequence>
<dbReference type="SMR" id="O45334"/>
<dbReference type="DIP" id="DIP-24482N"/>
<feature type="transmembrane region" description="Helical" evidence="1">
    <location>
        <begin position="134"/>
        <end position="156"/>
    </location>
</feature>
<organism evidence="2 3">
    <name type="scientific">Caenorhabditis elegans</name>
    <dbReference type="NCBI Taxonomy" id="6239"/>
    <lineage>
        <taxon>Eukaryota</taxon>
        <taxon>Metazoa</taxon>
        <taxon>Ecdysozoa</taxon>
        <taxon>Nematoda</taxon>
        <taxon>Chromadorea</taxon>
        <taxon>Rhabditida</taxon>
        <taxon>Rhabditina</taxon>
        <taxon>Rhabditomorpha</taxon>
        <taxon>Rhabditoidea</taxon>
        <taxon>Rhabditidae</taxon>
        <taxon>Peloderinae</taxon>
        <taxon>Caenorhabditis</taxon>
    </lineage>
</organism>
<dbReference type="AGR" id="WB:WBGene00008631"/>
<dbReference type="eggNOG" id="ENOG502TIYW">
    <property type="taxonomic scope" value="Eukaryota"/>
</dbReference>